<evidence type="ECO:0000256" key="4">
    <source>
        <dbReference type="ARBA" id="ARBA00022777"/>
    </source>
</evidence>
<dbReference type="NCBIfam" id="TIGR00017">
    <property type="entry name" value="cmk"/>
    <property type="match status" value="1"/>
</dbReference>
<comment type="similarity">
    <text evidence="1 8">Belongs to the cytidylate kinase family. Type 1 subfamily.</text>
</comment>
<keyword evidence="3 8" id="KW-0547">Nucleotide-binding</keyword>
<dbReference type="GO" id="GO:0005524">
    <property type="term" value="F:ATP binding"/>
    <property type="evidence" value="ECO:0007669"/>
    <property type="project" value="UniProtKB-UniRule"/>
</dbReference>
<evidence type="ECO:0000256" key="3">
    <source>
        <dbReference type="ARBA" id="ARBA00022741"/>
    </source>
</evidence>
<comment type="caution">
    <text evidence="10">The sequence shown here is derived from an EMBL/GenBank/DDBJ whole genome shotgun (WGS) entry which is preliminary data.</text>
</comment>
<dbReference type="EMBL" id="SEWY01000004">
    <property type="protein sequence ID" value="TBH71964.1"/>
    <property type="molecule type" value="Genomic_DNA"/>
</dbReference>
<keyword evidence="4 8" id="KW-0418">Kinase</keyword>
<dbReference type="InterPro" id="IPR027417">
    <property type="entry name" value="P-loop_NTPase"/>
</dbReference>
<dbReference type="OrthoDB" id="9807434at2"/>
<comment type="catalytic activity">
    <reaction evidence="7 8">
        <text>CMP + ATP = CDP + ADP</text>
        <dbReference type="Rhea" id="RHEA:11600"/>
        <dbReference type="ChEBI" id="CHEBI:30616"/>
        <dbReference type="ChEBI" id="CHEBI:58069"/>
        <dbReference type="ChEBI" id="CHEBI:60377"/>
        <dbReference type="ChEBI" id="CHEBI:456216"/>
        <dbReference type="EC" id="2.7.4.25"/>
    </reaction>
</comment>
<keyword evidence="8" id="KW-0963">Cytoplasm</keyword>
<dbReference type="GO" id="GO:0006220">
    <property type="term" value="P:pyrimidine nucleotide metabolic process"/>
    <property type="evidence" value="ECO:0007669"/>
    <property type="project" value="UniProtKB-UniRule"/>
</dbReference>
<evidence type="ECO:0000256" key="1">
    <source>
        <dbReference type="ARBA" id="ARBA00009427"/>
    </source>
</evidence>
<comment type="catalytic activity">
    <reaction evidence="6 8">
        <text>dCMP + ATP = dCDP + ADP</text>
        <dbReference type="Rhea" id="RHEA:25094"/>
        <dbReference type="ChEBI" id="CHEBI:30616"/>
        <dbReference type="ChEBI" id="CHEBI:57566"/>
        <dbReference type="ChEBI" id="CHEBI:58593"/>
        <dbReference type="ChEBI" id="CHEBI:456216"/>
        <dbReference type="EC" id="2.7.4.25"/>
    </reaction>
</comment>
<dbReference type="SUPFAM" id="SSF52540">
    <property type="entry name" value="P-loop containing nucleoside triphosphate hydrolases"/>
    <property type="match status" value="1"/>
</dbReference>
<keyword evidence="2 8" id="KW-0808">Transferase</keyword>
<evidence type="ECO:0000313" key="11">
    <source>
        <dbReference type="Proteomes" id="UP000293583"/>
    </source>
</evidence>
<comment type="subcellular location">
    <subcellularLocation>
        <location evidence="8">Cytoplasm</location>
    </subcellularLocation>
</comment>
<evidence type="ECO:0000256" key="7">
    <source>
        <dbReference type="ARBA" id="ARBA00048478"/>
    </source>
</evidence>
<evidence type="ECO:0000256" key="2">
    <source>
        <dbReference type="ARBA" id="ARBA00022679"/>
    </source>
</evidence>
<dbReference type="Proteomes" id="UP000293583">
    <property type="component" value="Unassembled WGS sequence"/>
</dbReference>
<dbReference type="GO" id="GO:0036431">
    <property type="term" value="F:dCMP kinase activity"/>
    <property type="evidence" value="ECO:0007669"/>
    <property type="project" value="InterPro"/>
</dbReference>
<proteinExistence type="inferred from homology"/>
<evidence type="ECO:0000256" key="8">
    <source>
        <dbReference type="HAMAP-Rule" id="MF_00238"/>
    </source>
</evidence>
<protein>
    <recommendedName>
        <fullName evidence="8">Cytidylate kinase</fullName>
        <shortName evidence="8">CK</shortName>
        <ecNumber evidence="8">2.7.4.25</ecNumber>
    </recommendedName>
    <alternativeName>
        <fullName evidence="8">Cytidine monophosphate kinase</fullName>
        <shortName evidence="8">CMP kinase</shortName>
    </alternativeName>
</protein>
<dbReference type="CDD" id="cd02020">
    <property type="entry name" value="CMPK"/>
    <property type="match status" value="1"/>
</dbReference>
<dbReference type="EC" id="2.7.4.25" evidence="8"/>
<dbReference type="AlphaFoldDB" id="A0A4Q9B9Q4"/>
<feature type="domain" description="Cytidylate kinase" evidence="9">
    <location>
        <begin position="6"/>
        <end position="221"/>
    </location>
</feature>
<organism evidence="10 11">
    <name type="scientific">Aquirufa antheringensis</name>
    <dbReference type="NCBI Taxonomy" id="2516559"/>
    <lineage>
        <taxon>Bacteria</taxon>
        <taxon>Pseudomonadati</taxon>
        <taxon>Bacteroidota</taxon>
        <taxon>Cytophagia</taxon>
        <taxon>Cytophagales</taxon>
        <taxon>Flectobacillaceae</taxon>
        <taxon>Aquirufa</taxon>
    </lineage>
</organism>
<accession>A0A4Q9B9Q4</accession>
<keyword evidence="11" id="KW-1185">Reference proteome</keyword>
<sequence length="228" mass="25736">MSDIIIALDGFSSCGKSTTARHVAAALHYAFLDTGAMYRAVALYFHRQQVNTADLQAVKEALAHVEITFEFNPSKQASDTILNGENVEGEIRKMYISDLVSQVAAIPEVRHAMVAQQQRMGEKKAIVMDGRDIGTVVFPQAELKIFMTAEPHIRAQRRKLELLQKGEDLPLEEIIENLRKRDEIDSNRSEGPLKRAADAIDLDTSYRTMDEQVEFVLDHVRRVQGEKR</sequence>
<dbReference type="HAMAP" id="MF_00238">
    <property type="entry name" value="Cytidyl_kinase_type1"/>
    <property type="match status" value="1"/>
</dbReference>
<feature type="binding site" evidence="8">
    <location>
        <begin position="10"/>
        <end position="18"/>
    </location>
    <ligand>
        <name>ATP</name>
        <dbReference type="ChEBI" id="CHEBI:30616"/>
    </ligand>
</feature>
<dbReference type="GO" id="GO:0036430">
    <property type="term" value="F:CMP kinase activity"/>
    <property type="evidence" value="ECO:0007669"/>
    <property type="project" value="RHEA"/>
</dbReference>
<keyword evidence="5 8" id="KW-0067">ATP-binding</keyword>
<gene>
    <name evidence="8" type="primary">cmk</name>
    <name evidence="10" type="ORF">EWU20_09045</name>
</gene>
<evidence type="ECO:0000259" key="9">
    <source>
        <dbReference type="Pfam" id="PF02224"/>
    </source>
</evidence>
<dbReference type="Pfam" id="PF02224">
    <property type="entry name" value="Cytidylate_kin"/>
    <property type="match status" value="1"/>
</dbReference>
<dbReference type="RefSeq" id="WP_130896147.1">
    <property type="nucleotide sequence ID" value="NZ_JAANOL010000001.1"/>
</dbReference>
<evidence type="ECO:0000313" key="10">
    <source>
        <dbReference type="EMBL" id="TBH71964.1"/>
    </source>
</evidence>
<evidence type="ECO:0000256" key="6">
    <source>
        <dbReference type="ARBA" id="ARBA00047615"/>
    </source>
</evidence>
<name>A0A4Q9B9Q4_9BACT</name>
<dbReference type="InterPro" id="IPR003136">
    <property type="entry name" value="Cytidylate_kin"/>
</dbReference>
<reference evidence="10 11" key="1">
    <citation type="submission" date="2019-02" db="EMBL/GenBank/DDBJ databases">
        <title>Genome of a new Bacteroidetes strain.</title>
        <authorList>
            <person name="Pitt A."/>
        </authorList>
    </citation>
    <scope>NUCLEOTIDE SEQUENCE [LARGE SCALE GENOMIC DNA]</scope>
    <source>
        <strain evidence="10 11">103A-SOEBACH</strain>
    </source>
</reference>
<dbReference type="InterPro" id="IPR011994">
    <property type="entry name" value="Cytidylate_kinase_dom"/>
</dbReference>
<evidence type="ECO:0000256" key="5">
    <source>
        <dbReference type="ARBA" id="ARBA00022840"/>
    </source>
</evidence>
<dbReference type="GO" id="GO:0005737">
    <property type="term" value="C:cytoplasm"/>
    <property type="evidence" value="ECO:0007669"/>
    <property type="project" value="UniProtKB-SubCell"/>
</dbReference>
<dbReference type="Gene3D" id="3.40.50.300">
    <property type="entry name" value="P-loop containing nucleotide triphosphate hydrolases"/>
    <property type="match status" value="1"/>
</dbReference>